<dbReference type="InterPro" id="IPR018280">
    <property type="entry name" value="Ribosomal_uS3_CS"/>
</dbReference>
<dbReference type="RefSeq" id="WP_216938390.1">
    <property type="nucleotide sequence ID" value="NZ_CP077062.1"/>
</dbReference>
<keyword evidence="5 8" id="KW-0687">Ribonucleoprotein</keyword>
<evidence type="ECO:0000256" key="10">
    <source>
        <dbReference type="SAM" id="MobiDB-lite"/>
    </source>
</evidence>
<dbReference type="EMBL" id="CP077062">
    <property type="protein sequence ID" value="QWZ06972.1"/>
    <property type="molecule type" value="Genomic_DNA"/>
</dbReference>
<dbReference type="NCBIfam" id="TIGR01009">
    <property type="entry name" value="rpsC_bact"/>
    <property type="match status" value="1"/>
</dbReference>
<dbReference type="GO" id="GO:0019843">
    <property type="term" value="F:rRNA binding"/>
    <property type="evidence" value="ECO:0007669"/>
    <property type="project" value="UniProtKB-UniRule"/>
</dbReference>
<evidence type="ECO:0000256" key="3">
    <source>
        <dbReference type="ARBA" id="ARBA00022884"/>
    </source>
</evidence>
<dbReference type="CDD" id="cd02412">
    <property type="entry name" value="KH-II_30S_S3"/>
    <property type="match status" value="1"/>
</dbReference>
<dbReference type="PANTHER" id="PTHR11760">
    <property type="entry name" value="30S/40S RIBOSOMAL PROTEIN S3"/>
    <property type="match status" value="1"/>
</dbReference>
<evidence type="ECO:0000256" key="7">
    <source>
        <dbReference type="ARBA" id="ARBA00035257"/>
    </source>
</evidence>
<proteinExistence type="inferred from homology"/>
<feature type="compositionally biased region" description="Low complexity" evidence="10">
    <location>
        <begin position="251"/>
        <end position="281"/>
    </location>
</feature>
<dbReference type="HAMAP" id="MF_01309_B">
    <property type="entry name" value="Ribosomal_uS3_B"/>
    <property type="match status" value="1"/>
</dbReference>
<evidence type="ECO:0000313" key="13">
    <source>
        <dbReference type="Proteomes" id="UP000683575"/>
    </source>
</evidence>
<name>A0A975SW94_9ACTN</name>
<dbReference type="PROSITE" id="PS50823">
    <property type="entry name" value="KH_TYPE_2"/>
    <property type="match status" value="1"/>
</dbReference>
<dbReference type="PANTHER" id="PTHR11760:SF19">
    <property type="entry name" value="SMALL RIBOSOMAL SUBUNIT PROTEIN US3C"/>
    <property type="match status" value="1"/>
</dbReference>
<feature type="compositionally biased region" description="Low complexity" evidence="10">
    <location>
        <begin position="216"/>
        <end position="227"/>
    </location>
</feature>
<comment type="function">
    <text evidence="6 8">Binds the lower part of the 30S subunit head. Binds mRNA in the 70S ribosome, positioning it for translation.</text>
</comment>
<dbReference type="InterPro" id="IPR001351">
    <property type="entry name" value="Ribosomal_uS3_C"/>
</dbReference>
<keyword evidence="3 8" id="KW-0694">RNA-binding</keyword>
<evidence type="ECO:0000256" key="1">
    <source>
        <dbReference type="ARBA" id="ARBA00010761"/>
    </source>
</evidence>
<dbReference type="Pfam" id="PF00189">
    <property type="entry name" value="Ribosomal_S3_C"/>
    <property type="match status" value="1"/>
</dbReference>
<dbReference type="GO" id="GO:0003729">
    <property type="term" value="F:mRNA binding"/>
    <property type="evidence" value="ECO:0007669"/>
    <property type="project" value="UniProtKB-UniRule"/>
</dbReference>
<organism evidence="12 13">
    <name type="scientific">Nocardioides panacis</name>
    <dbReference type="NCBI Taxonomy" id="2849501"/>
    <lineage>
        <taxon>Bacteria</taxon>
        <taxon>Bacillati</taxon>
        <taxon>Actinomycetota</taxon>
        <taxon>Actinomycetes</taxon>
        <taxon>Propionibacteriales</taxon>
        <taxon>Nocardioidaceae</taxon>
        <taxon>Nocardioides</taxon>
    </lineage>
</organism>
<dbReference type="AlphaFoldDB" id="A0A975SW94"/>
<dbReference type="SMART" id="SM00322">
    <property type="entry name" value="KH"/>
    <property type="match status" value="1"/>
</dbReference>
<comment type="subunit">
    <text evidence="8">Part of the 30S ribosomal subunit. Forms a tight complex with proteins S10 and S14.</text>
</comment>
<dbReference type="Pfam" id="PF07650">
    <property type="entry name" value="KH_2"/>
    <property type="match status" value="1"/>
</dbReference>
<dbReference type="PROSITE" id="PS00548">
    <property type="entry name" value="RIBOSOMAL_S3"/>
    <property type="match status" value="1"/>
</dbReference>
<reference evidence="12" key="1">
    <citation type="submission" date="2021-06" db="EMBL/GenBank/DDBJ databases">
        <title>Complete genome sequence of Nocardioides sp. G188.</title>
        <authorList>
            <person name="Im W.-T."/>
        </authorList>
    </citation>
    <scope>NUCLEOTIDE SEQUENCE</scope>
    <source>
        <strain evidence="12">G188</strain>
    </source>
</reference>
<dbReference type="InterPro" id="IPR057258">
    <property type="entry name" value="Ribosomal_uS3"/>
</dbReference>
<dbReference type="KEGG" id="nps:KRR39_15810"/>
<sequence length="281" mass="30569">MGQKINPNGFRLGISTDHKSRWYADKLYKAYVGEDVAIRRLLSKGMERAGISKVEIERTRDRVRVDIHTARPGIVIGRRGAEADRIRGELEKLTGKQVQLNILEVKNPEIDAQLVAQGVAEQLAGRVAFRRAMRKAMQTTMRSGAKGIRIQCSGRLGGAEMSRSEFYREGRVPLHTLRADIDYGFYEAKTTFGRIGVKVWIYKGEVAGTRAEREAQAAARAGAPGRGRPARGGERPTRGTRADRPTRSARTDAPAESAAPATEAPAADATAAATTTPSGEA</sequence>
<evidence type="ECO:0000313" key="12">
    <source>
        <dbReference type="EMBL" id="QWZ06972.1"/>
    </source>
</evidence>
<feature type="domain" description="KH type-2" evidence="11">
    <location>
        <begin position="38"/>
        <end position="106"/>
    </location>
</feature>
<dbReference type="InterPro" id="IPR004087">
    <property type="entry name" value="KH_dom"/>
</dbReference>
<protein>
    <recommendedName>
        <fullName evidence="7 8">Small ribosomal subunit protein uS3</fullName>
    </recommendedName>
</protein>
<keyword evidence="13" id="KW-1185">Reference proteome</keyword>
<evidence type="ECO:0000256" key="6">
    <source>
        <dbReference type="ARBA" id="ARBA00024998"/>
    </source>
</evidence>
<dbReference type="GO" id="GO:0006412">
    <property type="term" value="P:translation"/>
    <property type="evidence" value="ECO:0007669"/>
    <property type="project" value="UniProtKB-UniRule"/>
</dbReference>
<dbReference type="FunFam" id="3.30.1140.32:FF:000002">
    <property type="entry name" value="30S ribosomal protein S3"/>
    <property type="match status" value="1"/>
</dbReference>
<dbReference type="InterPro" id="IPR004044">
    <property type="entry name" value="KH_dom_type_2"/>
</dbReference>
<evidence type="ECO:0000256" key="8">
    <source>
        <dbReference type="HAMAP-Rule" id="MF_01309"/>
    </source>
</evidence>
<evidence type="ECO:0000256" key="9">
    <source>
        <dbReference type="RuleBase" id="RU003624"/>
    </source>
</evidence>
<gene>
    <name evidence="8 12" type="primary">rpsC</name>
    <name evidence="12" type="ORF">KRR39_15810</name>
</gene>
<evidence type="ECO:0000256" key="2">
    <source>
        <dbReference type="ARBA" id="ARBA00022730"/>
    </source>
</evidence>
<evidence type="ECO:0000259" key="11">
    <source>
        <dbReference type="PROSITE" id="PS50823"/>
    </source>
</evidence>
<dbReference type="GO" id="GO:0022627">
    <property type="term" value="C:cytosolic small ribosomal subunit"/>
    <property type="evidence" value="ECO:0007669"/>
    <property type="project" value="TreeGrafter"/>
</dbReference>
<comment type="similarity">
    <text evidence="1 8 9">Belongs to the universal ribosomal protein uS3 family.</text>
</comment>
<dbReference type="Proteomes" id="UP000683575">
    <property type="component" value="Chromosome"/>
</dbReference>
<dbReference type="InterPro" id="IPR005704">
    <property type="entry name" value="Ribosomal_uS3_bac-typ"/>
</dbReference>
<keyword evidence="2 8" id="KW-0699">rRNA-binding</keyword>
<feature type="compositionally biased region" description="Basic and acidic residues" evidence="10">
    <location>
        <begin position="231"/>
        <end position="250"/>
    </location>
</feature>
<evidence type="ECO:0000256" key="4">
    <source>
        <dbReference type="ARBA" id="ARBA00022980"/>
    </source>
</evidence>
<keyword evidence="4 8" id="KW-0689">Ribosomal protein</keyword>
<feature type="region of interest" description="Disordered" evidence="10">
    <location>
        <begin position="213"/>
        <end position="281"/>
    </location>
</feature>
<accession>A0A975SW94</accession>
<dbReference type="FunFam" id="3.30.300.20:FF:000001">
    <property type="entry name" value="30S ribosomal protein S3"/>
    <property type="match status" value="1"/>
</dbReference>
<dbReference type="GO" id="GO:0003735">
    <property type="term" value="F:structural constituent of ribosome"/>
    <property type="evidence" value="ECO:0007669"/>
    <property type="project" value="InterPro"/>
</dbReference>
<evidence type="ECO:0000256" key="5">
    <source>
        <dbReference type="ARBA" id="ARBA00023274"/>
    </source>
</evidence>